<gene>
    <name evidence="1" type="ORF">TIFTF001_009588</name>
</gene>
<comment type="caution">
    <text evidence="1">The sequence shown here is derived from an EMBL/GenBank/DDBJ whole genome shotgun (WGS) entry which is preliminary data.</text>
</comment>
<proteinExistence type="predicted"/>
<keyword evidence="2" id="KW-1185">Reference proteome</keyword>
<reference evidence="1" key="1">
    <citation type="submission" date="2023-07" db="EMBL/GenBank/DDBJ databases">
        <title>draft genome sequence of fig (Ficus carica).</title>
        <authorList>
            <person name="Takahashi T."/>
            <person name="Nishimura K."/>
        </authorList>
    </citation>
    <scope>NUCLEOTIDE SEQUENCE</scope>
</reference>
<evidence type="ECO:0000313" key="1">
    <source>
        <dbReference type="EMBL" id="GMN40362.1"/>
    </source>
</evidence>
<sequence length="89" mass="9786">MHIFLVQPYLFLSPCNNAGLSVSSSNSEGLRRALVVYASLYAVSLDLRRSSLTIIGSEVSDVIEVIRRYLSSDLKFSGTISAASHRFTM</sequence>
<accession>A0AA88D3Q7</accession>
<dbReference type="Proteomes" id="UP001187192">
    <property type="component" value="Unassembled WGS sequence"/>
</dbReference>
<name>A0AA88D3Q7_FICCA</name>
<dbReference type="EMBL" id="BTGU01000011">
    <property type="protein sequence ID" value="GMN40362.1"/>
    <property type="molecule type" value="Genomic_DNA"/>
</dbReference>
<protein>
    <submittedName>
        <fullName evidence="1">Uncharacterized protein</fullName>
    </submittedName>
</protein>
<organism evidence="1 2">
    <name type="scientific">Ficus carica</name>
    <name type="common">Common fig</name>
    <dbReference type="NCBI Taxonomy" id="3494"/>
    <lineage>
        <taxon>Eukaryota</taxon>
        <taxon>Viridiplantae</taxon>
        <taxon>Streptophyta</taxon>
        <taxon>Embryophyta</taxon>
        <taxon>Tracheophyta</taxon>
        <taxon>Spermatophyta</taxon>
        <taxon>Magnoliopsida</taxon>
        <taxon>eudicotyledons</taxon>
        <taxon>Gunneridae</taxon>
        <taxon>Pentapetalae</taxon>
        <taxon>rosids</taxon>
        <taxon>fabids</taxon>
        <taxon>Rosales</taxon>
        <taxon>Moraceae</taxon>
        <taxon>Ficeae</taxon>
        <taxon>Ficus</taxon>
    </lineage>
</organism>
<dbReference type="AlphaFoldDB" id="A0AA88D3Q7"/>
<evidence type="ECO:0000313" key="2">
    <source>
        <dbReference type="Proteomes" id="UP001187192"/>
    </source>
</evidence>